<feature type="transmembrane region" description="Helical" evidence="1">
    <location>
        <begin position="32"/>
        <end position="51"/>
    </location>
</feature>
<accession>A0A420BF90</accession>
<dbReference type="EMBL" id="RAPY01000001">
    <property type="protein sequence ID" value="RKE55348.1"/>
    <property type="molecule type" value="Genomic_DNA"/>
</dbReference>
<gene>
    <name evidence="2" type="ORF">DFQ12_0179</name>
</gene>
<evidence type="ECO:0000256" key="1">
    <source>
        <dbReference type="SAM" id="Phobius"/>
    </source>
</evidence>
<keyword evidence="1" id="KW-1133">Transmembrane helix</keyword>
<proteinExistence type="predicted"/>
<comment type="caution">
    <text evidence="2">The sequence shown here is derived from an EMBL/GenBank/DDBJ whole genome shotgun (WGS) entry which is preliminary data.</text>
</comment>
<sequence length="301" mass="34675">MSYSKKKHPNPQSNYLNVDNLKEVDSIKIPELITILTIGSGSWYAILTFILDISNNPDSPTILLGLTITHFINTILIVCCLMVLYYRTVSLTEIKNHNLSRLNKIHGLCIKIIKIYWLPILIFCVIEYLLLSFTTNNSNDWVLSICVILTLLITTILFCYLFKITHKKLGVFILNEMELRFAPIVIIVAYLLFCVVMVLSFSKVEYKFEKEYYYKTETPVLSLSQKGYLLKPIIKTIQFEKIDSDTASNDITKFIQISPESIKKNKDIVLIAYETPIVRLRKQISIKVPYLQKLGISTITD</sequence>
<keyword evidence="1" id="KW-0472">Membrane</keyword>
<evidence type="ECO:0000313" key="3">
    <source>
        <dbReference type="Proteomes" id="UP000286246"/>
    </source>
</evidence>
<organism evidence="2 3">
    <name type="scientific">Sphingobacterium detergens</name>
    <dbReference type="NCBI Taxonomy" id="1145106"/>
    <lineage>
        <taxon>Bacteria</taxon>
        <taxon>Pseudomonadati</taxon>
        <taxon>Bacteroidota</taxon>
        <taxon>Sphingobacteriia</taxon>
        <taxon>Sphingobacteriales</taxon>
        <taxon>Sphingobacteriaceae</taxon>
        <taxon>Sphingobacterium</taxon>
    </lineage>
</organism>
<dbReference type="AlphaFoldDB" id="A0A420BF90"/>
<feature type="transmembrane region" description="Helical" evidence="1">
    <location>
        <begin position="108"/>
        <end position="129"/>
    </location>
</feature>
<feature type="transmembrane region" description="Helical" evidence="1">
    <location>
        <begin position="181"/>
        <end position="201"/>
    </location>
</feature>
<feature type="transmembrane region" description="Helical" evidence="1">
    <location>
        <begin position="63"/>
        <end position="87"/>
    </location>
</feature>
<feature type="transmembrane region" description="Helical" evidence="1">
    <location>
        <begin position="141"/>
        <end position="161"/>
    </location>
</feature>
<keyword evidence="1" id="KW-0812">Transmembrane</keyword>
<dbReference type="RefSeq" id="WP_120257141.1">
    <property type="nucleotide sequence ID" value="NZ_RAPY01000001.1"/>
</dbReference>
<evidence type="ECO:0000313" key="2">
    <source>
        <dbReference type="EMBL" id="RKE55348.1"/>
    </source>
</evidence>
<protein>
    <submittedName>
        <fullName evidence="2">Uncharacterized protein</fullName>
    </submittedName>
</protein>
<name>A0A420BF90_SPHD1</name>
<dbReference type="Proteomes" id="UP000286246">
    <property type="component" value="Unassembled WGS sequence"/>
</dbReference>
<reference evidence="2 3" key="1">
    <citation type="submission" date="2018-09" db="EMBL/GenBank/DDBJ databases">
        <title>Genomic Encyclopedia of Type Strains, Phase III (KMG-III): the genomes of soil and plant-associated and newly described type strains.</title>
        <authorList>
            <person name="Whitman W."/>
        </authorList>
    </citation>
    <scope>NUCLEOTIDE SEQUENCE [LARGE SCALE GENOMIC DNA]</scope>
    <source>
        <strain evidence="2 3">CECT 7938</strain>
    </source>
</reference>
<keyword evidence="3" id="KW-1185">Reference proteome</keyword>